<gene>
    <name evidence="2" type="primary">32</name>
    <name evidence="2" type="ORF">PBI_BRIDGETTE_32</name>
</gene>
<dbReference type="Gene3D" id="3.40.50.1110">
    <property type="entry name" value="SGNH hydrolase"/>
    <property type="match status" value="1"/>
</dbReference>
<proteinExistence type="predicted"/>
<dbReference type="EMBL" id="MH834603">
    <property type="protein sequence ID" value="AYN57338.1"/>
    <property type="molecule type" value="Genomic_DNA"/>
</dbReference>
<dbReference type="Proteomes" id="UP000277028">
    <property type="component" value="Segment"/>
</dbReference>
<accession>A0A3G2KEB1</accession>
<sequence>MTSGGSTRRKGAIAGLTALGLAAAGVAGFAILKPTDAAPVSEQVATYKPPAPTQATIVKVAVFGDSYASGVGASSKTLGWVPRLGRNQSWWLENLGTGGTGYTTGVTDDVAKAKNACGLDTCPSYIEKIPEAKKFAPSIVIVTGGRNDSWVDPEAEAQTINAFYTELRRELPKAKIIAFSPLWDDDAPPAVIPQIAAAVKSSVASVKGTYLDSGQPLQGKPELLADDSKHPNDAGHQELFEKNLSLLQSAGIAAK</sequence>
<protein>
    <submittedName>
        <fullName evidence="2">Lipase</fullName>
    </submittedName>
</protein>
<dbReference type="InterPro" id="IPR036514">
    <property type="entry name" value="SGNH_hydro_sf"/>
</dbReference>
<feature type="domain" description="SGNH hydrolase-type esterase" evidence="1">
    <location>
        <begin position="62"/>
        <end position="237"/>
    </location>
</feature>
<organism evidence="2 3">
    <name type="scientific">Arthrobacter phage Bridgette</name>
    <dbReference type="NCBI Taxonomy" id="2419949"/>
    <lineage>
        <taxon>Viruses</taxon>
        <taxon>Duplodnaviria</taxon>
        <taxon>Heunggongvirae</taxon>
        <taxon>Uroviricota</taxon>
        <taxon>Caudoviricetes</taxon>
        <taxon>Bridgettevirus</taxon>
        <taxon>Bridgettevirus bridgette</taxon>
    </lineage>
</organism>
<dbReference type="GeneID" id="55006456"/>
<dbReference type="KEGG" id="vg:55006456"/>
<dbReference type="Pfam" id="PF13472">
    <property type="entry name" value="Lipase_GDSL_2"/>
    <property type="match status" value="1"/>
</dbReference>
<keyword evidence="3" id="KW-1185">Reference proteome</keyword>
<evidence type="ECO:0000259" key="1">
    <source>
        <dbReference type="Pfam" id="PF13472"/>
    </source>
</evidence>
<dbReference type="CDD" id="cd00229">
    <property type="entry name" value="SGNH_hydrolase"/>
    <property type="match status" value="1"/>
</dbReference>
<evidence type="ECO:0000313" key="3">
    <source>
        <dbReference type="Proteomes" id="UP000277028"/>
    </source>
</evidence>
<evidence type="ECO:0000313" key="2">
    <source>
        <dbReference type="EMBL" id="AYN57338.1"/>
    </source>
</evidence>
<dbReference type="SUPFAM" id="SSF52266">
    <property type="entry name" value="SGNH hydrolase"/>
    <property type="match status" value="1"/>
</dbReference>
<dbReference type="RefSeq" id="YP_009815234.1">
    <property type="nucleotide sequence ID" value="NC_048091.1"/>
</dbReference>
<dbReference type="InterPro" id="IPR013830">
    <property type="entry name" value="SGNH_hydro"/>
</dbReference>
<reference evidence="2 3" key="1">
    <citation type="submission" date="2018-09" db="EMBL/GenBank/DDBJ databases">
        <authorList>
            <person name="Rimple P.A."/>
            <person name="Stoner T.H."/>
            <person name="Garlena R.A."/>
            <person name="Russell D.A."/>
            <person name="Pope W.H."/>
            <person name="Jacobs-Sera D."/>
            <person name="Hatfull G.F."/>
        </authorList>
    </citation>
    <scope>NUCLEOTIDE SEQUENCE [LARGE SCALE GENOMIC DNA]</scope>
</reference>
<name>A0A3G2KEB1_9CAUD</name>